<organism evidence="13">
    <name type="scientific">Darwinula stevensoni</name>
    <dbReference type="NCBI Taxonomy" id="69355"/>
    <lineage>
        <taxon>Eukaryota</taxon>
        <taxon>Metazoa</taxon>
        <taxon>Ecdysozoa</taxon>
        <taxon>Arthropoda</taxon>
        <taxon>Crustacea</taxon>
        <taxon>Oligostraca</taxon>
        <taxon>Ostracoda</taxon>
        <taxon>Podocopa</taxon>
        <taxon>Podocopida</taxon>
        <taxon>Darwinulocopina</taxon>
        <taxon>Darwinuloidea</taxon>
        <taxon>Darwinulidae</taxon>
        <taxon>Darwinula</taxon>
    </lineage>
</organism>
<evidence type="ECO:0000256" key="2">
    <source>
        <dbReference type="ARBA" id="ARBA00012255"/>
    </source>
</evidence>
<dbReference type="GO" id="GO:0005739">
    <property type="term" value="C:mitochondrion"/>
    <property type="evidence" value="ECO:0007669"/>
    <property type="project" value="TreeGrafter"/>
</dbReference>
<feature type="binding site" evidence="12">
    <location>
        <position position="271"/>
    </location>
    <ligand>
        <name>Mg(2+)</name>
        <dbReference type="ChEBI" id="CHEBI:18420"/>
        <label>1</label>
    </ligand>
</feature>
<comment type="similarity">
    <text evidence="1">Belongs to the ADP-ribosylglycohydrolase family.</text>
</comment>
<evidence type="ECO:0000256" key="3">
    <source>
        <dbReference type="ARBA" id="ARBA00022801"/>
    </source>
</evidence>
<dbReference type="GO" id="GO:0046872">
    <property type="term" value="F:metal ion binding"/>
    <property type="evidence" value="ECO:0007669"/>
    <property type="project" value="UniProtKB-KW"/>
</dbReference>
<dbReference type="GO" id="GO:0004649">
    <property type="term" value="F:poly(ADP-ribose) glycohydrolase activity"/>
    <property type="evidence" value="ECO:0007669"/>
    <property type="project" value="UniProtKB-EC"/>
</dbReference>
<evidence type="ECO:0000256" key="8">
    <source>
        <dbReference type="ARBA" id="ARBA00042850"/>
    </source>
</evidence>
<dbReference type="PANTHER" id="PTHR16222:SF24">
    <property type="entry name" value="ADP-RIBOSYLHYDROLASE ARH3"/>
    <property type="match status" value="1"/>
</dbReference>
<sequence length="322" mass="35155">MLNSEADVNGWFVECYEDEPDRGYGANVGKVFKVLRATSFQNPFLPAREQFAGGGSYGNGAAMRVSPVGLFYSRDSEESEAIKVAKMQSLVTHAHPLGYFGAILMCLAIREALKVPSDTPVNPDEFLDALQLKLNALPFVSENDGDVVEVEAELKKMKITMMGVKMQAGIEVDQGGKKLLIPGESREEGAAAEYREKLLACRKLLKKDFDKDEIVNQLGNSVSAVDSVITAFYCFLACYNYNQAHEFMVEASGNEEGMEKSLRLACMLGGDTDTIANMACALVGAHVGLNSRICFLLDSCEEGNEPLDLGRHIYDLVYPSAS</sequence>
<dbReference type="GO" id="GO:0005634">
    <property type="term" value="C:nucleus"/>
    <property type="evidence" value="ECO:0007669"/>
    <property type="project" value="TreeGrafter"/>
</dbReference>
<evidence type="ECO:0000256" key="1">
    <source>
        <dbReference type="ARBA" id="ARBA00010702"/>
    </source>
</evidence>
<name>A0A7R8WY34_9CRUS</name>
<proteinExistence type="inferred from homology"/>
<evidence type="ECO:0000256" key="7">
    <source>
        <dbReference type="ARBA" id="ARBA00042722"/>
    </source>
</evidence>
<dbReference type="PANTHER" id="PTHR16222">
    <property type="entry name" value="ADP-RIBOSYLGLYCOHYDROLASE"/>
    <property type="match status" value="1"/>
</dbReference>
<evidence type="ECO:0000256" key="6">
    <source>
        <dbReference type="ARBA" id="ARBA00042471"/>
    </source>
</evidence>
<evidence type="ECO:0000256" key="11">
    <source>
        <dbReference type="ARBA" id="ARBA00049015"/>
    </source>
</evidence>
<evidence type="ECO:0000313" key="13">
    <source>
        <dbReference type="EMBL" id="CAD7240280.1"/>
    </source>
</evidence>
<dbReference type="EMBL" id="LR899536">
    <property type="protein sequence ID" value="CAD7240280.1"/>
    <property type="molecule type" value="Genomic_DNA"/>
</dbReference>
<gene>
    <name evidence="13" type="ORF">DSTB1V02_LOCUS307</name>
</gene>
<dbReference type="SUPFAM" id="SSF101478">
    <property type="entry name" value="ADP-ribosylglycohydrolase"/>
    <property type="match status" value="1"/>
</dbReference>
<dbReference type="EMBL" id="CAJPEV010000019">
    <property type="protein sequence ID" value="CAG0878888.1"/>
    <property type="molecule type" value="Genomic_DNA"/>
</dbReference>
<protein>
    <recommendedName>
        <fullName evidence="4">ADP-ribosylhydrolase ARH3</fullName>
        <ecNumber evidence="2">3.2.1.143</ecNumber>
    </recommendedName>
    <alternativeName>
        <fullName evidence="5">ADP-ribose glycohydrolase ARH3</fullName>
    </alternativeName>
    <alternativeName>
        <fullName evidence="6">ADP-ribosylhydrolase 3</fullName>
    </alternativeName>
    <alternativeName>
        <fullName evidence="9">O-acetyl-ADP-ribose deacetylase ARH3</fullName>
    </alternativeName>
    <alternativeName>
        <fullName evidence="10">Poly(ADP-ribose) glycohydrolase ARH3</fullName>
    </alternativeName>
    <alternativeName>
        <fullName evidence="8">[Protein ADP-ribosylarginine] hydrolase-like protein 2</fullName>
    </alternativeName>
    <alternativeName>
        <fullName evidence="7">[Protein ADP-ribosylserine] hydrolase</fullName>
    </alternativeName>
</protein>
<dbReference type="AlphaFoldDB" id="A0A7R8WY34"/>
<dbReference type="InterPro" id="IPR036705">
    <property type="entry name" value="Ribosyl_crysJ1_sf"/>
</dbReference>
<keyword evidence="12" id="KW-0479">Metal-binding</keyword>
<evidence type="ECO:0000256" key="4">
    <source>
        <dbReference type="ARBA" id="ARBA00041057"/>
    </source>
</evidence>
<dbReference type="EC" id="3.2.1.143" evidence="2"/>
<keyword evidence="12" id="KW-0460">Magnesium</keyword>
<evidence type="ECO:0000256" key="9">
    <source>
        <dbReference type="ARBA" id="ARBA00043187"/>
    </source>
</evidence>
<evidence type="ECO:0000256" key="5">
    <source>
        <dbReference type="ARBA" id="ARBA00042398"/>
    </source>
</evidence>
<feature type="binding site" evidence="12">
    <location>
        <position position="273"/>
    </location>
    <ligand>
        <name>Mg(2+)</name>
        <dbReference type="ChEBI" id="CHEBI:18420"/>
        <label>1</label>
    </ligand>
</feature>
<dbReference type="Gene3D" id="1.10.4080.10">
    <property type="entry name" value="ADP-ribosylation/Crystallin J1"/>
    <property type="match status" value="1"/>
</dbReference>
<evidence type="ECO:0000313" key="14">
    <source>
        <dbReference type="Proteomes" id="UP000677054"/>
    </source>
</evidence>
<dbReference type="InterPro" id="IPR005502">
    <property type="entry name" value="Ribosyl_crysJ1"/>
</dbReference>
<comment type="cofactor">
    <cofactor evidence="12">
        <name>Mg(2+)</name>
        <dbReference type="ChEBI" id="CHEBI:18420"/>
    </cofactor>
    <text evidence="12">Binds 2 magnesium ions per subunit.</text>
</comment>
<evidence type="ECO:0000256" key="10">
    <source>
        <dbReference type="ARBA" id="ARBA00043193"/>
    </source>
</evidence>
<dbReference type="InterPro" id="IPR050792">
    <property type="entry name" value="ADP-ribosylglycohydrolase"/>
</dbReference>
<keyword evidence="14" id="KW-1185">Reference proteome</keyword>
<dbReference type="OrthoDB" id="410104at2759"/>
<comment type="catalytic activity">
    <reaction evidence="11">
        <text>alpha-NAD(+) + H2O = ADP-D-ribose + nicotinamide + H(+)</text>
        <dbReference type="Rhea" id="RHEA:68792"/>
        <dbReference type="ChEBI" id="CHEBI:15377"/>
        <dbReference type="ChEBI" id="CHEBI:15378"/>
        <dbReference type="ChEBI" id="CHEBI:17154"/>
        <dbReference type="ChEBI" id="CHEBI:57967"/>
        <dbReference type="ChEBI" id="CHEBI:77017"/>
    </reaction>
</comment>
<dbReference type="Proteomes" id="UP000677054">
    <property type="component" value="Unassembled WGS sequence"/>
</dbReference>
<evidence type="ECO:0000256" key="12">
    <source>
        <dbReference type="PIRSR" id="PIRSR605502-1"/>
    </source>
</evidence>
<feature type="binding site" evidence="12">
    <location>
        <position position="274"/>
    </location>
    <ligand>
        <name>Mg(2+)</name>
        <dbReference type="ChEBI" id="CHEBI:18420"/>
        <label>1</label>
    </ligand>
</feature>
<dbReference type="Pfam" id="PF03747">
    <property type="entry name" value="ADP_ribosyl_GH"/>
    <property type="match status" value="1"/>
</dbReference>
<keyword evidence="3" id="KW-0378">Hydrolase</keyword>
<reference evidence="13" key="1">
    <citation type="submission" date="2020-11" db="EMBL/GenBank/DDBJ databases">
        <authorList>
            <person name="Tran Van P."/>
        </authorList>
    </citation>
    <scope>NUCLEOTIDE SEQUENCE</scope>
</reference>
<accession>A0A7R8WY34</accession>